<dbReference type="Proteomes" id="UP000199492">
    <property type="component" value="Unassembled WGS sequence"/>
</dbReference>
<evidence type="ECO:0000313" key="3">
    <source>
        <dbReference type="Proteomes" id="UP000199492"/>
    </source>
</evidence>
<dbReference type="Pfam" id="PF13585">
    <property type="entry name" value="CHU_C"/>
    <property type="match status" value="1"/>
</dbReference>
<feature type="non-terminal residue" evidence="2">
    <location>
        <position position="1"/>
    </location>
</feature>
<evidence type="ECO:0000313" key="2">
    <source>
        <dbReference type="EMBL" id="SDI61615.1"/>
    </source>
</evidence>
<proteinExistence type="predicted"/>
<dbReference type="Pfam" id="PF23237">
    <property type="entry name" value="HYR_4C"/>
    <property type="match status" value="1"/>
</dbReference>
<feature type="domain" description="HYR-like" evidence="1">
    <location>
        <begin position="305"/>
        <end position="373"/>
    </location>
</feature>
<gene>
    <name evidence="2" type="ORF">SAMN04489796_11515</name>
</gene>
<dbReference type="AlphaFoldDB" id="A0A1G8M151"/>
<dbReference type="OrthoDB" id="599464at2"/>
<reference evidence="3" key="1">
    <citation type="submission" date="2016-10" db="EMBL/GenBank/DDBJ databases">
        <authorList>
            <person name="Varghese N."/>
            <person name="Submissions S."/>
        </authorList>
    </citation>
    <scope>NUCLEOTIDE SEQUENCE [LARGE SCALE GENOMIC DNA]</scope>
    <source>
        <strain evidence="3">DSM 15363</strain>
    </source>
</reference>
<name>A0A1G8M151_9FLAO</name>
<keyword evidence="3" id="KW-1185">Reference proteome</keyword>
<dbReference type="STRING" id="262004.SAMN04489796_11515"/>
<evidence type="ECO:0000259" key="1">
    <source>
        <dbReference type="Pfam" id="PF23237"/>
    </source>
</evidence>
<organism evidence="2 3">
    <name type="scientific">Winogradskyella thalassocola</name>
    <dbReference type="NCBI Taxonomy" id="262004"/>
    <lineage>
        <taxon>Bacteria</taxon>
        <taxon>Pseudomonadati</taxon>
        <taxon>Bacteroidota</taxon>
        <taxon>Flavobacteriia</taxon>
        <taxon>Flavobacteriales</taxon>
        <taxon>Flavobacteriaceae</taxon>
        <taxon>Winogradskyella</taxon>
    </lineage>
</organism>
<dbReference type="EMBL" id="FNCZ01000015">
    <property type="protein sequence ID" value="SDI61615.1"/>
    <property type="molecule type" value="Genomic_DNA"/>
</dbReference>
<dbReference type="InterPro" id="IPR057078">
    <property type="entry name" value="HYR-4C"/>
</dbReference>
<accession>A0A1G8M151</accession>
<protein>
    <submittedName>
        <fullName evidence="2">Gliding motility-associated C-terminal domain-containing protein</fullName>
    </submittedName>
</protein>
<sequence>DNCSSDLEATFTDSVADGTCPNASIITRTWSLTDDCDNTATFAQTITVQDTTAPTFSVPADITVECDVDVTDLTITGDITDENDNCSSDLEATFTDSVSDGTCPNSSIITRTWSLTDDCDNTTTFVQTITVQDTTAPTFSVPADITIECDVDVTDLTLTGDATDEADNCSSDLEATYTDSVADGTCPSSSIITRTWSLTDDCDNTTTFVQTITVQDTTAPMFNETLPIDIDAECDAVPTAETMTATDNCGTAEVTFEEEITYGSCMGDYIIVRIWTATDSCGNEAVHTQIITVQDNTAPTLVSSFNDTIIVSCDAIPEVPSLVFEDSCSNNIDVSFNEESNQTNDLEDYNITRTWTVTDDCGNQALFTQNITIERSNIIEAIDVNRCILDSEFDLFDLLSGDFDMNGTWSVDSGDATIDGSLFDPSSAEVGVYTFMYSITEGPCPTEKIVTVTLDDDCVVLACGEENVVISKSVTANGDAYNEFFTITGVEDCGFVIELQIFNRWGAEIYKSNNYLNDWNGEAHGSSIGSSGKVPTGTYYYIINLKNSGLAPIAGPIYVATN</sequence>
<dbReference type="RefSeq" id="WP_139181115.1">
    <property type="nucleotide sequence ID" value="NZ_FNCZ01000015.1"/>
</dbReference>